<proteinExistence type="predicted"/>
<sequence>MLVSGTLADGLAVYTTTGTFSGTASTVRNHSFTIAATDAALATNIATYTLAVPAGKPGAPVIGTATTGDGEADVAFTAPASNGGSAITSYTVTSI</sequence>
<organism evidence="1 2">
    <name type="scientific">Agrobacterium tumefaciens</name>
    <dbReference type="NCBI Taxonomy" id="358"/>
    <lineage>
        <taxon>Bacteria</taxon>
        <taxon>Pseudomonadati</taxon>
        <taxon>Pseudomonadota</taxon>
        <taxon>Alphaproteobacteria</taxon>
        <taxon>Hyphomicrobiales</taxon>
        <taxon>Rhizobiaceae</taxon>
        <taxon>Rhizobium/Agrobacterium group</taxon>
        <taxon>Agrobacterium</taxon>
        <taxon>Agrobacterium tumefaciens complex</taxon>
    </lineage>
</organism>
<dbReference type="InterPro" id="IPR013783">
    <property type="entry name" value="Ig-like_fold"/>
</dbReference>
<evidence type="ECO:0000313" key="1">
    <source>
        <dbReference type="EMBL" id="KIP97627.1"/>
    </source>
</evidence>
<dbReference type="EMBL" id="JXQV01000054">
    <property type="protein sequence ID" value="KIP97627.1"/>
    <property type="molecule type" value="Genomic_DNA"/>
</dbReference>
<accession>A0A0D0IWP1</accession>
<dbReference type="AlphaFoldDB" id="A0A0D0IWP1"/>
<protein>
    <submittedName>
        <fullName evidence="1">Uncharacterized protein</fullName>
    </submittedName>
</protein>
<name>A0A0D0IWP1_AGRTU</name>
<dbReference type="Gene3D" id="2.60.40.10">
    <property type="entry name" value="Immunoglobulins"/>
    <property type="match status" value="1"/>
</dbReference>
<reference evidence="1 2" key="1">
    <citation type="submission" date="2014-12" db="EMBL/GenBank/DDBJ databases">
        <title>16Stimator: statistical estimation of ribosomal gene copy numbers from draft genome assemblies.</title>
        <authorList>
            <person name="Perisin M.A."/>
            <person name="Vetter M."/>
            <person name="Gilbert J.A."/>
            <person name="Bergelson J."/>
        </authorList>
    </citation>
    <scope>NUCLEOTIDE SEQUENCE [LARGE SCALE GENOMIC DNA]</scope>
    <source>
        <strain evidence="1 2">MEJ076</strain>
    </source>
</reference>
<evidence type="ECO:0000313" key="2">
    <source>
        <dbReference type="Proteomes" id="UP000035017"/>
    </source>
</evidence>
<gene>
    <name evidence="1" type="ORF">RU07_23730</name>
</gene>
<dbReference type="Proteomes" id="UP000035017">
    <property type="component" value="Unassembled WGS sequence"/>
</dbReference>
<comment type="caution">
    <text evidence="1">The sequence shown here is derived from an EMBL/GenBank/DDBJ whole genome shotgun (WGS) entry which is preliminary data.</text>
</comment>